<dbReference type="GO" id="GO:0005524">
    <property type="term" value="F:ATP binding"/>
    <property type="evidence" value="ECO:0007669"/>
    <property type="project" value="InterPro"/>
</dbReference>
<dbReference type="Gene3D" id="1.10.510.10">
    <property type="entry name" value="Transferase(Phosphotransferase) domain 1"/>
    <property type="match status" value="1"/>
</dbReference>
<name>A0A2T3AZT3_AMORE</name>
<dbReference type="PROSITE" id="PS50011">
    <property type="entry name" value="PROTEIN_KINASE_DOM"/>
    <property type="match status" value="1"/>
</dbReference>
<dbReference type="STRING" id="857342.A0A2T3AZT3"/>
<dbReference type="GO" id="GO:0004672">
    <property type="term" value="F:protein kinase activity"/>
    <property type="evidence" value="ECO:0007669"/>
    <property type="project" value="InterPro"/>
</dbReference>
<evidence type="ECO:0000313" key="3">
    <source>
        <dbReference type="Proteomes" id="UP000241818"/>
    </source>
</evidence>
<dbReference type="Proteomes" id="UP000241818">
    <property type="component" value="Unassembled WGS sequence"/>
</dbReference>
<dbReference type="OrthoDB" id="10020333at2759"/>
<gene>
    <name evidence="2" type="ORF">M430DRAFT_140929</name>
</gene>
<dbReference type="InterPro" id="IPR052396">
    <property type="entry name" value="Meiotic_Drive_Suppr_Kinase"/>
</dbReference>
<dbReference type="PANTHER" id="PTHR37171">
    <property type="entry name" value="SERINE/THREONINE-PROTEIN KINASE YRZF-RELATED"/>
    <property type="match status" value="1"/>
</dbReference>
<protein>
    <recommendedName>
        <fullName evidence="1">Protein kinase domain-containing protein</fullName>
    </recommendedName>
</protein>
<dbReference type="InterPro" id="IPR000719">
    <property type="entry name" value="Prot_kinase_dom"/>
</dbReference>
<dbReference type="InParanoid" id="A0A2T3AZT3"/>
<dbReference type="GeneID" id="36570768"/>
<sequence>MAHTPSTPADLPTELTNIIPSEVTFIREFRRHPRSRITVVFLVIIRNIKCVMKVFHSESSEFYELEATAYRRLTERGVYQTGFVPMFYGCIEHMDQRDWQPHLHRFLDEGPPNAILIEYIPGIEPLSIETATKERMAKFTEGLQAIHDAGIIHYDTYARNMMVDPSKLDKVVWLDFDRARTLDDTRLSDREKELIYDEQACMRAFQSLVAEDHEKKVINRSIRCW</sequence>
<reference evidence="2 3" key="1">
    <citation type="journal article" date="2018" name="New Phytol.">
        <title>Comparative genomics and transcriptomics depict ericoid mycorrhizal fungi as versatile saprotrophs and plant mutualists.</title>
        <authorList>
            <person name="Martino E."/>
            <person name="Morin E."/>
            <person name="Grelet G.A."/>
            <person name="Kuo A."/>
            <person name="Kohler A."/>
            <person name="Daghino S."/>
            <person name="Barry K.W."/>
            <person name="Cichocki N."/>
            <person name="Clum A."/>
            <person name="Dockter R.B."/>
            <person name="Hainaut M."/>
            <person name="Kuo R.C."/>
            <person name="LaButti K."/>
            <person name="Lindahl B.D."/>
            <person name="Lindquist E.A."/>
            <person name="Lipzen A."/>
            <person name="Khouja H.R."/>
            <person name="Magnuson J."/>
            <person name="Murat C."/>
            <person name="Ohm R.A."/>
            <person name="Singer S.W."/>
            <person name="Spatafora J.W."/>
            <person name="Wang M."/>
            <person name="Veneault-Fourrey C."/>
            <person name="Henrissat B."/>
            <person name="Grigoriev I.V."/>
            <person name="Martin F.M."/>
            <person name="Perotto S."/>
        </authorList>
    </citation>
    <scope>NUCLEOTIDE SEQUENCE [LARGE SCALE GENOMIC DNA]</scope>
    <source>
        <strain evidence="2 3">ATCC 22711</strain>
    </source>
</reference>
<evidence type="ECO:0000313" key="2">
    <source>
        <dbReference type="EMBL" id="PSS16669.1"/>
    </source>
</evidence>
<dbReference type="Pfam" id="PF06293">
    <property type="entry name" value="Kdo"/>
    <property type="match status" value="1"/>
</dbReference>
<dbReference type="InterPro" id="IPR011009">
    <property type="entry name" value="Kinase-like_dom_sf"/>
</dbReference>
<dbReference type="AlphaFoldDB" id="A0A2T3AZT3"/>
<dbReference type="PANTHER" id="PTHR37171:SF1">
    <property type="entry name" value="SERINE_THREONINE-PROTEIN KINASE YRZF-RELATED"/>
    <property type="match status" value="1"/>
</dbReference>
<dbReference type="EMBL" id="KZ679012">
    <property type="protein sequence ID" value="PSS16669.1"/>
    <property type="molecule type" value="Genomic_DNA"/>
</dbReference>
<feature type="domain" description="Protein kinase" evidence="1">
    <location>
        <begin position="26"/>
        <end position="225"/>
    </location>
</feature>
<evidence type="ECO:0000259" key="1">
    <source>
        <dbReference type="PROSITE" id="PS50011"/>
    </source>
</evidence>
<accession>A0A2T3AZT3</accession>
<organism evidence="2 3">
    <name type="scientific">Amorphotheca resinae ATCC 22711</name>
    <dbReference type="NCBI Taxonomy" id="857342"/>
    <lineage>
        <taxon>Eukaryota</taxon>
        <taxon>Fungi</taxon>
        <taxon>Dikarya</taxon>
        <taxon>Ascomycota</taxon>
        <taxon>Pezizomycotina</taxon>
        <taxon>Leotiomycetes</taxon>
        <taxon>Helotiales</taxon>
        <taxon>Amorphothecaceae</taxon>
        <taxon>Amorphotheca</taxon>
    </lineage>
</organism>
<keyword evidence="3" id="KW-1185">Reference proteome</keyword>
<proteinExistence type="predicted"/>
<dbReference type="SUPFAM" id="SSF56112">
    <property type="entry name" value="Protein kinase-like (PK-like)"/>
    <property type="match status" value="1"/>
</dbReference>
<dbReference type="RefSeq" id="XP_024720177.1">
    <property type="nucleotide sequence ID" value="XM_024862687.1"/>
</dbReference>